<sequence>MKKILLVRGEKAFLPEIDAYLNYLNAVQGVTAFDSSTIDGSFSINEFDVIWEFKGLGGMKVKDQLLIHEYASLSTGIFPTIKNGLKARINPKPDLRIFLNARVRNGFPFNDEIDYCYRDMGIDESFLQQKNNRKEYDFIYVGAVSKDREIDKLLNKFVGKNNGKLCLIGNVENEIYNDYKENKNLIFTGKIPYHQVPKIASKGVYGINYIPDKYPYNIQTSTKLLEYLALDLKVITTDYRWVREFEKENECKFYKISNEFDFDLKKLQNYKFKSGINMNDYLWGTILEKSNIMNKIISIDSRKKFQITAQ</sequence>
<name>A0ABS6JET7_9BACI</name>
<keyword evidence="3" id="KW-1185">Reference proteome</keyword>
<organism evidence="2 3">
    <name type="scientific">Evansella tamaricis</name>
    <dbReference type="NCBI Taxonomy" id="2069301"/>
    <lineage>
        <taxon>Bacteria</taxon>
        <taxon>Bacillati</taxon>
        <taxon>Bacillota</taxon>
        <taxon>Bacilli</taxon>
        <taxon>Bacillales</taxon>
        <taxon>Bacillaceae</taxon>
        <taxon>Evansella</taxon>
    </lineage>
</organism>
<evidence type="ECO:0000259" key="1">
    <source>
        <dbReference type="Pfam" id="PF00534"/>
    </source>
</evidence>
<dbReference type="GO" id="GO:0016757">
    <property type="term" value="F:glycosyltransferase activity"/>
    <property type="evidence" value="ECO:0007669"/>
    <property type="project" value="UniProtKB-KW"/>
</dbReference>
<dbReference type="EC" id="2.4.-.-" evidence="2"/>
<evidence type="ECO:0000313" key="2">
    <source>
        <dbReference type="EMBL" id="MBU9712167.1"/>
    </source>
</evidence>
<dbReference type="InterPro" id="IPR001296">
    <property type="entry name" value="Glyco_trans_1"/>
</dbReference>
<dbReference type="RefSeq" id="WP_217066353.1">
    <property type="nucleotide sequence ID" value="NZ_JAHQCS010000094.1"/>
</dbReference>
<dbReference type="EMBL" id="JAHQCS010000094">
    <property type="protein sequence ID" value="MBU9712167.1"/>
    <property type="molecule type" value="Genomic_DNA"/>
</dbReference>
<proteinExistence type="predicted"/>
<dbReference type="Pfam" id="PF00534">
    <property type="entry name" value="Glycos_transf_1"/>
    <property type="match status" value="1"/>
</dbReference>
<protein>
    <submittedName>
        <fullName evidence="2">Glycosyltransferase</fullName>
        <ecNumber evidence="2">2.4.-.-</ecNumber>
    </submittedName>
</protein>
<gene>
    <name evidence="2" type="ORF">KS419_10480</name>
</gene>
<accession>A0ABS6JET7</accession>
<feature type="domain" description="Glycosyl transferase family 1" evidence="1">
    <location>
        <begin position="127"/>
        <end position="253"/>
    </location>
</feature>
<keyword evidence="2" id="KW-0328">Glycosyltransferase</keyword>
<keyword evidence="2" id="KW-0808">Transferase</keyword>
<evidence type="ECO:0000313" key="3">
    <source>
        <dbReference type="Proteomes" id="UP000784880"/>
    </source>
</evidence>
<dbReference type="Proteomes" id="UP000784880">
    <property type="component" value="Unassembled WGS sequence"/>
</dbReference>
<comment type="caution">
    <text evidence="2">The sequence shown here is derived from an EMBL/GenBank/DDBJ whole genome shotgun (WGS) entry which is preliminary data.</text>
</comment>
<reference evidence="2 3" key="1">
    <citation type="submission" date="2021-06" db="EMBL/GenBank/DDBJ databases">
        <title>Bacillus sp. RD4P76, an endophyte from a halophyte.</title>
        <authorList>
            <person name="Sun J.-Q."/>
        </authorList>
    </citation>
    <scope>NUCLEOTIDE SEQUENCE [LARGE SCALE GENOMIC DNA]</scope>
    <source>
        <strain evidence="2 3">CGMCC 1.15917</strain>
    </source>
</reference>